<evidence type="ECO:0000256" key="3">
    <source>
        <dbReference type="ARBA" id="ARBA00023163"/>
    </source>
</evidence>
<dbReference type="SMART" id="SM00354">
    <property type="entry name" value="HTH_LACI"/>
    <property type="match status" value="1"/>
</dbReference>
<dbReference type="PANTHER" id="PTHR30146:SF109">
    <property type="entry name" value="HTH-TYPE TRANSCRIPTIONAL REGULATOR GALS"/>
    <property type="match status" value="1"/>
</dbReference>
<organism evidence="5 6">
    <name type="scientific">Albidovulum denitrificans</name>
    <dbReference type="NCBI Taxonomy" id="404881"/>
    <lineage>
        <taxon>Bacteria</taxon>
        <taxon>Pseudomonadati</taxon>
        <taxon>Pseudomonadota</taxon>
        <taxon>Alphaproteobacteria</taxon>
        <taxon>Rhodobacterales</taxon>
        <taxon>Paracoccaceae</taxon>
        <taxon>Albidovulum</taxon>
    </lineage>
</organism>
<feature type="domain" description="HTH lacI-type" evidence="4">
    <location>
        <begin position="16"/>
        <end position="70"/>
    </location>
</feature>
<keyword evidence="3" id="KW-0804">Transcription</keyword>
<dbReference type="RefSeq" id="WP_105512787.1">
    <property type="nucleotide sequence ID" value="NZ_PVEP01000001.1"/>
</dbReference>
<dbReference type="SUPFAM" id="SSF53822">
    <property type="entry name" value="Periplasmic binding protein-like I"/>
    <property type="match status" value="1"/>
</dbReference>
<keyword evidence="6" id="KW-1185">Reference proteome</keyword>
<keyword evidence="1" id="KW-0805">Transcription regulation</keyword>
<gene>
    <name evidence="5" type="ORF">LX70_00327</name>
</gene>
<dbReference type="Proteomes" id="UP000238338">
    <property type="component" value="Unassembled WGS sequence"/>
</dbReference>
<dbReference type="GO" id="GO:0003700">
    <property type="term" value="F:DNA-binding transcription factor activity"/>
    <property type="evidence" value="ECO:0007669"/>
    <property type="project" value="TreeGrafter"/>
</dbReference>
<dbReference type="GO" id="GO:0000976">
    <property type="term" value="F:transcription cis-regulatory region binding"/>
    <property type="evidence" value="ECO:0007669"/>
    <property type="project" value="TreeGrafter"/>
</dbReference>
<dbReference type="CDD" id="cd20009">
    <property type="entry name" value="PBP1_RafR-like"/>
    <property type="match status" value="1"/>
</dbReference>
<dbReference type="Pfam" id="PF00356">
    <property type="entry name" value="LacI"/>
    <property type="match status" value="1"/>
</dbReference>
<dbReference type="Gene3D" id="1.10.260.40">
    <property type="entry name" value="lambda repressor-like DNA-binding domains"/>
    <property type="match status" value="1"/>
</dbReference>
<evidence type="ECO:0000313" key="5">
    <source>
        <dbReference type="EMBL" id="PQV58515.1"/>
    </source>
</evidence>
<protein>
    <submittedName>
        <fullName evidence="5">LacI family transcriptional regulator</fullName>
    </submittedName>
</protein>
<dbReference type="InterPro" id="IPR010982">
    <property type="entry name" value="Lambda_DNA-bd_dom_sf"/>
</dbReference>
<name>A0A2S8SCI2_9RHOB</name>
<evidence type="ECO:0000259" key="4">
    <source>
        <dbReference type="PROSITE" id="PS50932"/>
    </source>
</evidence>
<sequence>MAGDIREKEGTARTRPTLRTLAADTGFAVATVSRALAKDPKIAESTRQIVAEAAERLGYVPDRAAQRLRTGRTKVISLILDPHQEILGFTNELLAGLTGALAGTGYHLTVFPQVAGADSLAPVLHVVRNNLADGLIFSRTREDDSRVRFLLDRGVPFACHGRTTLSTRHPFVDFDNRDFAYNAAIRLADLGARSLCIILPPAEYTFAGHLHAGVHRAAEERGLSVTIPDRLSIDSPPETVRAWAEGLADVPDGFIFPGELTFLAATAGLKPRGLLRGRDYNAVVKVSSSLLGLIDPEVDCIYEDIQEAGRLLGDTLLKALAAEGGPGPEGVIYPPGVLTVK</sequence>
<keyword evidence="2" id="KW-0238">DNA-binding</keyword>
<evidence type="ECO:0000256" key="1">
    <source>
        <dbReference type="ARBA" id="ARBA00023015"/>
    </source>
</evidence>
<dbReference type="CDD" id="cd01392">
    <property type="entry name" value="HTH_LacI"/>
    <property type="match status" value="1"/>
</dbReference>
<dbReference type="AlphaFoldDB" id="A0A2S8SCI2"/>
<dbReference type="PANTHER" id="PTHR30146">
    <property type="entry name" value="LACI-RELATED TRANSCRIPTIONAL REPRESSOR"/>
    <property type="match status" value="1"/>
</dbReference>
<comment type="caution">
    <text evidence="5">The sequence shown here is derived from an EMBL/GenBank/DDBJ whole genome shotgun (WGS) entry which is preliminary data.</text>
</comment>
<dbReference type="Gene3D" id="3.40.50.2300">
    <property type="match status" value="2"/>
</dbReference>
<accession>A0A2S8SCI2</accession>
<dbReference type="OrthoDB" id="60111at2"/>
<evidence type="ECO:0000313" key="6">
    <source>
        <dbReference type="Proteomes" id="UP000238338"/>
    </source>
</evidence>
<dbReference type="InterPro" id="IPR028082">
    <property type="entry name" value="Peripla_BP_I"/>
</dbReference>
<reference evidence="5 6" key="1">
    <citation type="submission" date="2018-02" db="EMBL/GenBank/DDBJ databases">
        <title>Genomic Encyclopedia of Archaeal and Bacterial Type Strains, Phase II (KMG-II): from individual species to whole genera.</title>
        <authorList>
            <person name="Goeker M."/>
        </authorList>
    </citation>
    <scope>NUCLEOTIDE SEQUENCE [LARGE SCALE GENOMIC DNA]</scope>
    <source>
        <strain evidence="5 6">DSM 18921</strain>
    </source>
</reference>
<dbReference type="EMBL" id="PVEP01000001">
    <property type="protein sequence ID" value="PQV58515.1"/>
    <property type="molecule type" value="Genomic_DNA"/>
</dbReference>
<dbReference type="InterPro" id="IPR000843">
    <property type="entry name" value="HTH_LacI"/>
</dbReference>
<proteinExistence type="predicted"/>
<dbReference type="SUPFAM" id="SSF47413">
    <property type="entry name" value="lambda repressor-like DNA-binding domains"/>
    <property type="match status" value="1"/>
</dbReference>
<dbReference type="PROSITE" id="PS50932">
    <property type="entry name" value="HTH_LACI_2"/>
    <property type="match status" value="1"/>
</dbReference>
<evidence type="ECO:0000256" key="2">
    <source>
        <dbReference type="ARBA" id="ARBA00023125"/>
    </source>
</evidence>